<reference evidence="10 11" key="1">
    <citation type="submission" date="2018-07" db="EMBL/GenBank/DDBJ databases">
        <title>Freshwater and sediment microbial communities from various areas in North America, analyzing microbe dynamics in response to fracking.</title>
        <authorList>
            <person name="Lamendella R."/>
        </authorList>
    </citation>
    <scope>NUCLEOTIDE SEQUENCE [LARGE SCALE GENOMIC DNA]</scope>
    <source>
        <strain evidence="10 11">160A</strain>
    </source>
</reference>
<keyword evidence="2 8" id="KW-0813">Transport</keyword>
<dbReference type="Gene3D" id="2.60.40.1120">
    <property type="entry name" value="Carboxypeptidase-like, regulatory domain"/>
    <property type="match status" value="1"/>
</dbReference>
<dbReference type="Pfam" id="PF13715">
    <property type="entry name" value="CarbopepD_reg_2"/>
    <property type="match status" value="1"/>
</dbReference>
<keyword evidence="4 8" id="KW-0812">Transmembrane</keyword>
<keyword evidence="7 8" id="KW-0998">Cell outer membrane</keyword>
<evidence type="ECO:0000313" key="10">
    <source>
        <dbReference type="EMBL" id="RCW37537.1"/>
    </source>
</evidence>
<gene>
    <name evidence="10" type="ORF">DFO77_10545</name>
</gene>
<comment type="similarity">
    <text evidence="8">Belongs to the TonB-dependent receptor family.</text>
</comment>
<dbReference type="GO" id="GO:0044718">
    <property type="term" value="P:siderophore transmembrane transport"/>
    <property type="evidence" value="ECO:0007669"/>
    <property type="project" value="TreeGrafter"/>
</dbReference>
<dbReference type="InterPro" id="IPR039426">
    <property type="entry name" value="TonB-dep_rcpt-like"/>
</dbReference>
<dbReference type="RefSeq" id="WP_258176747.1">
    <property type="nucleotide sequence ID" value="NZ_PVTS01000015.1"/>
</dbReference>
<dbReference type="PROSITE" id="PS52016">
    <property type="entry name" value="TONB_DEPENDENT_REC_3"/>
    <property type="match status" value="1"/>
</dbReference>
<evidence type="ECO:0000313" key="11">
    <source>
        <dbReference type="Proteomes" id="UP000252733"/>
    </source>
</evidence>
<dbReference type="InterPro" id="IPR012910">
    <property type="entry name" value="Plug_dom"/>
</dbReference>
<dbReference type="GO" id="GO:0015344">
    <property type="term" value="F:siderophore uptake transmembrane transporter activity"/>
    <property type="evidence" value="ECO:0007669"/>
    <property type="project" value="TreeGrafter"/>
</dbReference>
<keyword evidence="6 8" id="KW-0472">Membrane</keyword>
<dbReference type="Gene3D" id="2.170.130.10">
    <property type="entry name" value="TonB-dependent receptor, plug domain"/>
    <property type="match status" value="1"/>
</dbReference>
<dbReference type="PANTHER" id="PTHR30069">
    <property type="entry name" value="TONB-DEPENDENT OUTER MEMBRANE RECEPTOR"/>
    <property type="match status" value="1"/>
</dbReference>
<dbReference type="SUPFAM" id="SSF56935">
    <property type="entry name" value="Porins"/>
    <property type="match status" value="1"/>
</dbReference>
<evidence type="ECO:0000256" key="7">
    <source>
        <dbReference type="ARBA" id="ARBA00023237"/>
    </source>
</evidence>
<evidence type="ECO:0000256" key="4">
    <source>
        <dbReference type="ARBA" id="ARBA00022692"/>
    </source>
</evidence>
<evidence type="ECO:0000256" key="6">
    <source>
        <dbReference type="ARBA" id="ARBA00023136"/>
    </source>
</evidence>
<name>A0A2T0XBR2_9BACT</name>
<evidence type="ECO:0000256" key="2">
    <source>
        <dbReference type="ARBA" id="ARBA00022448"/>
    </source>
</evidence>
<dbReference type="EMBL" id="QPIZ01000005">
    <property type="protein sequence ID" value="RCW37537.1"/>
    <property type="molecule type" value="Genomic_DNA"/>
</dbReference>
<evidence type="ECO:0000256" key="3">
    <source>
        <dbReference type="ARBA" id="ARBA00022452"/>
    </source>
</evidence>
<keyword evidence="10" id="KW-0675">Receptor</keyword>
<comment type="caution">
    <text evidence="10">The sequence shown here is derived from an EMBL/GenBank/DDBJ whole genome shotgun (WGS) entry which is preliminary data.</text>
</comment>
<evidence type="ECO:0000256" key="1">
    <source>
        <dbReference type="ARBA" id="ARBA00004571"/>
    </source>
</evidence>
<dbReference type="AlphaFoldDB" id="A0A2T0XBR2"/>
<dbReference type="Proteomes" id="UP000252733">
    <property type="component" value="Unassembled WGS sequence"/>
</dbReference>
<feature type="domain" description="TonB-dependent receptor plug" evidence="9">
    <location>
        <begin position="122"/>
        <end position="223"/>
    </location>
</feature>
<dbReference type="GO" id="GO:0009279">
    <property type="term" value="C:cell outer membrane"/>
    <property type="evidence" value="ECO:0007669"/>
    <property type="project" value="UniProtKB-SubCell"/>
</dbReference>
<proteinExistence type="inferred from homology"/>
<keyword evidence="5" id="KW-0732">Signal</keyword>
<dbReference type="PANTHER" id="PTHR30069:SF29">
    <property type="entry name" value="HEMOGLOBIN AND HEMOGLOBIN-HAPTOGLOBIN-BINDING PROTEIN 1-RELATED"/>
    <property type="match status" value="1"/>
</dbReference>
<dbReference type="Pfam" id="PF07715">
    <property type="entry name" value="Plug"/>
    <property type="match status" value="1"/>
</dbReference>
<evidence type="ECO:0000259" key="9">
    <source>
        <dbReference type="Pfam" id="PF07715"/>
    </source>
</evidence>
<accession>A0A2T0XBR2</accession>
<sequence>MLVSGVLFLFQHSIATAQTDAGVIRGKIVDETEMPLFAVSVALGTSGRGTVTDADGTFAIRGVESGYHTLLTSAVGYKRKSVRIEVPTDDQIHVTIRMEEETLEIDEVKVIGKNQAAIQREKGFAISGVDMQEFELQTVQAADMLDRTAGVRIRREGGLGSDVQYNINGLSGKSIKIFLNGIPIDNYGASFSLSSIPNSMIERIDVYKGVVPAYLGDDALGGAINVITRKSFVNSLNVSYSTGSFNTHQAAADGRFRDERTGFTFSGNAFYNYSDNDYEVWGDKVYTVDEQGKKEYITARRFHDSYQSAGIKADVGFTNVAWADRFMVGGLISEMEKDIQHGMTMEIVYGNRAAAQNTGLIHAEYRKRNFLIEHLDVDLFTSFSRLERQIVDTIPYMYNWRGNRVYNERTGEWYEWSGGAEAGDPTLNKDDEKKWSGRIKMQYRLNGRNKVAFNLLASDFSRNPDDPLLPRSERELIDTRYLTKNVWTFNYEHAALEDKLKATAFFKYYFQNLRLKDAVRSRTEGLTSIELDDDTRDKGYGIAASYAITPQIKLMASAEDALRLPSGSEIFGVVSENIDPAYDLKPERSRNLNLGFDAGPFQLGLHQMGLTTNFFYRDITGMIKRGVPDQFSESTPHVNLDDVRSTGVDVEVNYHYQQSISWISGVSLSNPRFNREFNDEGAKYNYYGDRLRNEPYFTINSNLVIRKRDLFQKGSEWSLQYNFSYVHEFYRNWASLGGANKDVIPTQIVHDAGMRYTFPGQKLTLSADVRNIFNEQVFDNWALQKPGRALYAKISYKINSFKP</sequence>
<dbReference type="InterPro" id="IPR036942">
    <property type="entry name" value="Beta-barrel_TonB_sf"/>
</dbReference>
<dbReference type="SUPFAM" id="SSF49464">
    <property type="entry name" value="Carboxypeptidase regulatory domain-like"/>
    <property type="match status" value="1"/>
</dbReference>
<evidence type="ECO:0000256" key="5">
    <source>
        <dbReference type="ARBA" id="ARBA00022729"/>
    </source>
</evidence>
<dbReference type="InterPro" id="IPR037066">
    <property type="entry name" value="Plug_dom_sf"/>
</dbReference>
<dbReference type="STRING" id="1168289.GCA_000259075_03423"/>
<evidence type="ECO:0000256" key="8">
    <source>
        <dbReference type="PROSITE-ProRule" id="PRU01360"/>
    </source>
</evidence>
<comment type="subcellular location">
    <subcellularLocation>
        <location evidence="1 8">Cell outer membrane</location>
        <topology evidence="1 8">Multi-pass membrane protein</topology>
    </subcellularLocation>
</comment>
<organism evidence="10 11">
    <name type="scientific">Marinilabilia salmonicolor</name>
    <dbReference type="NCBI Taxonomy" id="989"/>
    <lineage>
        <taxon>Bacteria</taxon>
        <taxon>Pseudomonadati</taxon>
        <taxon>Bacteroidota</taxon>
        <taxon>Bacteroidia</taxon>
        <taxon>Marinilabiliales</taxon>
        <taxon>Marinilabiliaceae</taxon>
        <taxon>Marinilabilia</taxon>
    </lineage>
</organism>
<keyword evidence="11" id="KW-1185">Reference proteome</keyword>
<dbReference type="InterPro" id="IPR008969">
    <property type="entry name" value="CarboxyPept-like_regulatory"/>
</dbReference>
<dbReference type="Gene3D" id="2.40.170.20">
    <property type="entry name" value="TonB-dependent receptor, beta-barrel domain"/>
    <property type="match status" value="1"/>
</dbReference>
<protein>
    <submittedName>
        <fullName evidence="10">Outer membrane receptor protein involved in Fe transport</fullName>
    </submittedName>
</protein>
<keyword evidence="3 8" id="KW-1134">Transmembrane beta strand</keyword>